<keyword evidence="10" id="KW-1133">Transmembrane helix</keyword>
<name>A0ABS7ZIZ1_9MICO</name>
<dbReference type="GO" id="GO:0016301">
    <property type="term" value="F:kinase activity"/>
    <property type="evidence" value="ECO:0007669"/>
    <property type="project" value="UniProtKB-KW"/>
</dbReference>
<dbReference type="InterPro" id="IPR011712">
    <property type="entry name" value="Sig_transdc_His_kin_sub3_dim/P"/>
</dbReference>
<keyword evidence="10" id="KW-0812">Transmembrane</keyword>
<evidence type="ECO:0000256" key="10">
    <source>
        <dbReference type="SAM" id="Phobius"/>
    </source>
</evidence>
<evidence type="ECO:0000256" key="7">
    <source>
        <dbReference type="ARBA" id="ARBA00022840"/>
    </source>
</evidence>
<evidence type="ECO:0000256" key="6">
    <source>
        <dbReference type="ARBA" id="ARBA00022777"/>
    </source>
</evidence>
<evidence type="ECO:0000256" key="2">
    <source>
        <dbReference type="ARBA" id="ARBA00012438"/>
    </source>
</evidence>
<dbReference type="Gene3D" id="3.30.565.10">
    <property type="entry name" value="Histidine kinase-like ATPase, C-terminal domain"/>
    <property type="match status" value="1"/>
</dbReference>
<feature type="transmembrane region" description="Helical" evidence="10">
    <location>
        <begin position="35"/>
        <end position="57"/>
    </location>
</feature>
<dbReference type="InterPro" id="IPR036890">
    <property type="entry name" value="HATPase_C_sf"/>
</dbReference>
<feature type="transmembrane region" description="Helical" evidence="10">
    <location>
        <begin position="189"/>
        <end position="208"/>
    </location>
</feature>
<dbReference type="Pfam" id="PF02518">
    <property type="entry name" value="HATPase_c"/>
    <property type="match status" value="1"/>
</dbReference>
<evidence type="ECO:0000256" key="3">
    <source>
        <dbReference type="ARBA" id="ARBA00022553"/>
    </source>
</evidence>
<feature type="domain" description="Histidine kinase/HSP90-like ATPase" evidence="11">
    <location>
        <begin position="374"/>
        <end position="473"/>
    </location>
</feature>
<keyword evidence="10" id="KW-0472">Membrane</keyword>
<feature type="transmembrane region" description="Helical" evidence="10">
    <location>
        <begin position="63"/>
        <end position="81"/>
    </location>
</feature>
<gene>
    <name evidence="12" type="ORF">LEP48_13165</name>
</gene>
<evidence type="ECO:0000313" key="12">
    <source>
        <dbReference type="EMBL" id="MCA5894291.1"/>
    </source>
</evidence>
<evidence type="ECO:0000256" key="5">
    <source>
        <dbReference type="ARBA" id="ARBA00022741"/>
    </source>
</evidence>
<feature type="transmembrane region" description="Helical" evidence="10">
    <location>
        <begin position="136"/>
        <end position="169"/>
    </location>
</feature>
<sequence>MTTSPASSLEATIAPALVVPGALRRAPLAPATASAWAQAATAWVWLLCVSIVTWIAVPLSAGFVLVFGIGLLGLVVCLLAARGFAAAERSRIALQTGAVIPSPEPRRLPARDPESGRRRFWASLGSVLGDARAWAAVAYAVVGALFASLVLTLAAACAGGAIAAVIFAVVGHESSFAANALQAVPWPLVVAGSLLVAVVMVWASALVVQGGTLLQVRLAGALLGPSSAARARARAQAAEQEARVAERDARSARERAVVLTQTRSQAVSAADTERRRIERDLHDGAQQRLVALGVELGVARRAADRDPAAAAAALEHAHGEVKETLAELRDLVRGIHPAVLSDRGLDAALSALAARSPVPVQVEADDGLEAADPAAQAAAYFVVAEALTNVAKHAEATSVHVHASIVERAEAGAVDGARLRVVVTDDGRGGAEPAPGSGLAGLRGRVAALDGSFDLTSPPGAGTRLTVEVPCAS</sequence>
<dbReference type="Pfam" id="PF07730">
    <property type="entry name" value="HisKA_3"/>
    <property type="match status" value="1"/>
</dbReference>
<reference evidence="12 13" key="1">
    <citation type="submission" date="2021-09" db="EMBL/GenBank/DDBJ databases">
        <title>Isoptericola luteus sp. nov., a novel bacterium isolated from Harbin, the capital city of Heilongjiang province.</title>
        <authorList>
            <person name="Li J."/>
        </authorList>
    </citation>
    <scope>NUCLEOTIDE SEQUENCE [LARGE SCALE GENOMIC DNA]</scope>
    <source>
        <strain evidence="12 13">NEAU-Y5</strain>
    </source>
</reference>
<keyword evidence="5" id="KW-0547">Nucleotide-binding</keyword>
<evidence type="ECO:0000256" key="4">
    <source>
        <dbReference type="ARBA" id="ARBA00022679"/>
    </source>
</evidence>
<organism evidence="12 13">
    <name type="scientific">Isoptericola luteus</name>
    <dbReference type="NCBI Taxonomy" id="2879484"/>
    <lineage>
        <taxon>Bacteria</taxon>
        <taxon>Bacillati</taxon>
        <taxon>Actinomycetota</taxon>
        <taxon>Actinomycetes</taxon>
        <taxon>Micrococcales</taxon>
        <taxon>Promicromonosporaceae</taxon>
        <taxon>Isoptericola</taxon>
    </lineage>
</organism>
<evidence type="ECO:0000256" key="8">
    <source>
        <dbReference type="ARBA" id="ARBA00023012"/>
    </source>
</evidence>
<evidence type="ECO:0000313" key="13">
    <source>
        <dbReference type="Proteomes" id="UP001319870"/>
    </source>
</evidence>
<dbReference type="EMBL" id="JAIXCQ010000009">
    <property type="protein sequence ID" value="MCA5894291.1"/>
    <property type="molecule type" value="Genomic_DNA"/>
</dbReference>
<proteinExistence type="predicted"/>
<dbReference type="CDD" id="cd16917">
    <property type="entry name" value="HATPase_UhpB-NarQ-NarX-like"/>
    <property type="match status" value="1"/>
</dbReference>
<evidence type="ECO:0000259" key="11">
    <source>
        <dbReference type="SMART" id="SM00387"/>
    </source>
</evidence>
<comment type="catalytic activity">
    <reaction evidence="1">
        <text>ATP + protein L-histidine = ADP + protein N-phospho-L-histidine.</text>
        <dbReference type="EC" id="2.7.13.3"/>
    </reaction>
</comment>
<evidence type="ECO:0000256" key="9">
    <source>
        <dbReference type="SAM" id="Coils"/>
    </source>
</evidence>
<comment type="caution">
    <text evidence="12">The sequence shown here is derived from an EMBL/GenBank/DDBJ whole genome shotgun (WGS) entry which is preliminary data.</text>
</comment>
<dbReference type="Proteomes" id="UP001319870">
    <property type="component" value="Unassembled WGS sequence"/>
</dbReference>
<keyword evidence="9" id="KW-0175">Coiled coil</keyword>
<dbReference type="InterPro" id="IPR025828">
    <property type="entry name" value="Put_sensor_dom"/>
</dbReference>
<dbReference type="Gene3D" id="1.20.5.1930">
    <property type="match status" value="1"/>
</dbReference>
<accession>A0ABS7ZIZ1</accession>
<dbReference type="EC" id="2.7.13.3" evidence="2"/>
<protein>
    <recommendedName>
        <fullName evidence="2">histidine kinase</fullName>
        <ecNumber evidence="2">2.7.13.3</ecNumber>
    </recommendedName>
</protein>
<dbReference type="InterPro" id="IPR050482">
    <property type="entry name" value="Sensor_HK_TwoCompSys"/>
</dbReference>
<dbReference type="InterPro" id="IPR003594">
    <property type="entry name" value="HATPase_dom"/>
</dbReference>
<keyword evidence="4" id="KW-0808">Transferase</keyword>
<feature type="coiled-coil region" evidence="9">
    <location>
        <begin position="228"/>
        <end position="255"/>
    </location>
</feature>
<evidence type="ECO:0000256" key="1">
    <source>
        <dbReference type="ARBA" id="ARBA00000085"/>
    </source>
</evidence>
<keyword evidence="6 12" id="KW-0418">Kinase</keyword>
<dbReference type="Pfam" id="PF13796">
    <property type="entry name" value="Sensor"/>
    <property type="match status" value="1"/>
</dbReference>
<keyword evidence="3" id="KW-0597">Phosphoprotein</keyword>
<dbReference type="PANTHER" id="PTHR24421:SF10">
    <property type="entry name" value="NITRATE_NITRITE SENSOR PROTEIN NARQ"/>
    <property type="match status" value="1"/>
</dbReference>
<dbReference type="RefSeq" id="WP_225566055.1">
    <property type="nucleotide sequence ID" value="NZ_JAIXCQ010000009.1"/>
</dbReference>
<dbReference type="PANTHER" id="PTHR24421">
    <property type="entry name" value="NITRATE/NITRITE SENSOR PROTEIN NARX-RELATED"/>
    <property type="match status" value="1"/>
</dbReference>
<keyword evidence="7" id="KW-0067">ATP-binding</keyword>
<keyword evidence="13" id="KW-1185">Reference proteome</keyword>
<dbReference type="SMART" id="SM00387">
    <property type="entry name" value="HATPase_c"/>
    <property type="match status" value="1"/>
</dbReference>
<dbReference type="SUPFAM" id="SSF55874">
    <property type="entry name" value="ATPase domain of HSP90 chaperone/DNA topoisomerase II/histidine kinase"/>
    <property type="match status" value="1"/>
</dbReference>
<keyword evidence="8" id="KW-0902">Two-component regulatory system</keyword>